<dbReference type="PANTHER" id="PTHR45947">
    <property type="entry name" value="SULFOQUINOVOSYL TRANSFERASE SQD2"/>
    <property type="match status" value="1"/>
</dbReference>
<dbReference type="PANTHER" id="PTHR45947:SF3">
    <property type="entry name" value="SULFOQUINOVOSYL TRANSFERASE SQD2"/>
    <property type="match status" value="1"/>
</dbReference>
<gene>
    <name evidence="3" type="ORF">ENR47_12400</name>
</gene>
<dbReference type="AlphaFoldDB" id="A0A832H5P3"/>
<dbReference type="Gene3D" id="3.40.50.2000">
    <property type="entry name" value="Glycogen Phosphorylase B"/>
    <property type="match status" value="2"/>
</dbReference>
<name>A0A832H5P3_9CYAN</name>
<comment type="caution">
    <text evidence="3">The sequence shown here is derived from an EMBL/GenBank/DDBJ whole genome shotgun (WGS) entry which is preliminary data.</text>
</comment>
<dbReference type="InterPro" id="IPR001296">
    <property type="entry name" value="Glyco_trans_1"/>
</dbReference>
<dbReference type="SUPFAM" id="SSF53756">
    <property type="entry name" value="UDP-Glycosyltransferase/glycogen phosphorylase"/>
    <property type="match status" value="1"/>
</dbReference>
<feature type="domain" description="Glycosyltransferase subfamily 4-like N-terminal" evidence="2">
    <location>
        <begin position="14"/>
        <end position="188"/>
    </location>
</feature>
<dbReference type="GO" id="GO:0016757">
    <property type="term" value="F:glycosyltransferase activity"/>
    <property type="evidence" value="ECO:0007669"/>
    <property type="project" value="InterPro"/>
</dbReference>
<organism evidence="3">
    <name type="scientific">Oscillatoriales cyanobacterium SpSt-402</name>
    <dbReference type="NCBI Taxonomy" id="2282168"/>
    <lineage>
        <taxon>Bacteria</taxon>
        <taxon>Bacillati</taxon>
        <taxon>Cyanobacteriota</taxon>
        <taxon>Cyanophyceae</taxon>
        <taxon>Oscillatoriophycideae</taxon>
        <taxon>Oscillatoriales</taxon>
    </lineage>
</organism>
<reference evidence="3" key="1">
    <citation type="journal article" date="2020" name="mSystems">
        <title>Genome- and Community-Level Interaction Insights into Carbon Utilization and Element Cycling Functions of Hydrothermarchaeota in Hydrothermal Sediment.</title>
        <authorList>
            <person name="Zhou Z."/>
            <person name="Liu Y."/>
            <person name="Xu W."/>
            <person name="Pan J."/>
            <person name="Luo Z.H."/>
            <person name="Li M."/>
        </authorList>
    </citation>
    <scope>NUCLEOTIDE SEQUENCE [LARGE SCALE GENOMIC DNA]</scope>
    <source>
        <strain evidence="3">SpSt-402</strain>
    </source>
</reference>
<keyword evidence="3" id="KW-0808">Transferase</keyword>
<protein>
    <submittedName>
        <fullName evidence="3">Glycosyltransferase family 4 protein</fullName>
    </submittedName>
</protein>
<dbReference type="InterPro" id="IPR028098">
    <property type="entry name" value="Glyco_trans_4-like_N"/>
</dbReference>
<evidence type="ECO:0000259" key="1">
    <source>
        <dbReference type="Pfam" id="PF00534"/>
    </source>
</evidence>
<feature type="domain" description="Glycosyl transferase family 1" evidence="1">
    <location>
        <begin position="191"/>
        <end position="334"/>
    </location>
</feature>
<evidence type="ECO:0000259" key="2">
    <source>
        <dbReference type="Pfam" id="PF13439"/>
    </source>
</evidence>
<evidence type="ECO:0000313" key="3">
    <source>
        <dbReference type="EMBL" id="HGW95064.1"/>
    </source>
</evidence>
<sequence>MKIALVHDYLTQRGGAERVFELLCKRFPNADVFTSLYDPDRTIDLGDRLVRTTMLQNVPGATKYFRLMAPFYYPAFRALDLQDYDLIISSSTSFAKAVRKRPDASHVCFCHNVTRFLWDTQTYLREYSDYQNFYPFIEKIFQAMRRMDLKYAQEPDLYIANSSIVAERIRTIYGKRAIVINYPIDVNRFTFSNKKENFYLASARMISYKRLDVIVEAFNWLGWTLLITGDGPERERLQAQALGNVKFLGHVSDAERTELMSKAQSVVVAALEDYGLVPVEANASGTPVISYGAGGVLDTQIPGETGMFFKRQTPESLQSALLEATKVSWNYQQIREHAVNHFSENAFFSKVEQVLDHVCQPV</sequence>
<proteinExistence type="predicted"/>
<dbReference type="Pfam" id="PF13439">
    <property type="entry name" value="Glyco_transf_4"/>
    <property type="match status" value="1"/>
</dbReference>
<dbReference type="InterPro" id="IPR050194">
    <property type="entry name" value="Glycosyltransferase_grp1"/>
</dbReference>
<dbReference type="Pfam" id="PF00534">
    <property type="entry name" value="Glycos_transf_1"/>
    <property type="match status" value="1"/>
</dbReference>
<dbReference type="EMBL" id="DSRD01000770">
    <property type="protein sequence ID" value="HGW95064.1"/>
    <property type="molecule type" value="Genomic_DNA"/>
</dbReference>
<accession>A0A832H5P3</accession>